<keyword evidence="3" id="KW-1133">Transmembrane helix</keyword>
<gene>
    <name evidence="4" type="ORF">EZS28_033472</name>
</gene>
<evidence type="ECO:0000256" key="3">
    <source>
        <dbReference type="SAM" id="Phobius"/>
    </source>
</evidence>
<name>A0A5J4ULL1_9EUKA</name>
<evidence type="ECO:0000256" key="1">
    <source>
        <dbReference type="SAM" id="Coils"/>
    </source>
</evidence>
<feature type="region of interest" description="Disordered" evidence="2">
    <location>
        <begin position="550"/>
        <end position="583"/>
    </location>
</feature>
<evidence type="ECO:0000313" key="5">
    <source>
        <dbReference type="Proteomes" id="UP000324800"/>
    </source>
</evidence>
<feature type="compositionally biased region" description="Basic and acidic residues" evidence="2">
    <location>
        <begin position="559"/>
        <end position="583"/>
    </location>
</feature>
<keyword evidence="3" id="KW-0812">Transmembrane</keyword>
<reference evidence="4 5" key="1">
    <citation type="submission" date="2019-03" db="EMBL/GenBank/DDBJ databases">
        <title>Single cell metagenomics reveals metabolic interactions within the superorganism composed of flagellate Streblomastix strix and complex community of Bacteroidetes bacteria on its surface.</title>
        <authorList>
            <person name="Treitli S.C."/>
            <person name="Kolisko M."/>
            <person name="Husnik F."/>
            <person name="Keeling P."/>
            <person name="Hampl V."/>
        </authorList>
    </citation>
    <scope>NUCLEOTIDE SEQUENCE [LARGE SCALE GENOMIC DNA]</scope>
    <source>
        <strain evidence="4">ST1C</strain>
    </source>
</reference>
<feature type="non-terminal residue" evidence="4">
    <location>
        <position position="1"/>
    </location>
</feature>
<feature type="transmembrane region" description="Helical" evidence="3">
    <location>
        <begin position="372"/>
        <end position="392"/>
    </location>
</feature>
<dbReference type="EMBL" id="SNRW01014865">
    <property type="protein sequence ID" value="KAA6371001.1"/>
    <property type="molecule type" value="Genomic_DNA"/>
</dbReference>
<keyword evidence="3" id="KW-0472">Membrane</keyword>
<proteinExistence type="predicted"/>
<keyword evidence="1" id="KW-0175">Coiled coil</keyword>
<protein>
    <submittedName>
        <fullName evidence="4">Uncharacterized protein</fullName>
    </submittedName>
</protein>
<sequence length="583" mass="68531">WTHVKRDQLGVIYPYLPEGWLSNENIIDYEEQKKDIKLNEQTNKGINRREKRFRGNEKDENVVIEQVGEVGGGIFGFIFRAFGRITKYSIFKYPPKFEPKSAVIENEDEEEYEDDQNAHQQTFYTYLSYALLSSSSFLPIIFGIIAGTRELLSKLANVKLVPIYPNSIWKISIAEGVESHQIGRQISDIISSPYNTYDEQWKQKISNVILKLIGIKEKDKRIEQKTDQQHHSISPSPLNFFYIHSPPIINHIVLPKFIQKYSFGISYIPFPNPASLTIALLIWLVCYHVDSKPKHASKEAELVQLQAEQIAKKLAKRENGKKNNQQKDGKEEEEVLVEEQEEEQNMFTTDTKYVGGEPQFSLTVKVDMSTKIAVIFSILFIWFIIAPIKYSWDVLEDENEIIMEQIYESEDKLREQREMIEKQDQFNKEKELNEKELNEINKLKGNEGENKEDKKEEGKEKGFETLTDIYKIQEEQINKKSFFGRLFDMKRGFQETITFLAGGAFEMTALVENERKKEQQEEEMKNMSESEREIYQYKLEQEEKEKTLKMLRKKKDVKKPKETKDQGSEAKRLREEEEERERI</sequence>
<feature type="non-terminal residue" evidence="4">
    <location>
        <position position="583"/>
    </location>
</feature>
<dbReference type="AlphaFoldDB" id="A0A5J4ULL1"/>
<dbReference type="Proteomes" id="UP000324800">
    <property type="component" value="Unassembled WGS sequence"/>
</dbReference>
<evidence type="ECO:0000313" key="4">
    <source>
        <dbReference type="EMBL" id="KAA6371001.1"/>
    </source>
</evidence>
<feature type="transmembrane region" description="Helical" evidence="3">
    <location>
        <begin position="126"/>
        <end position="146"/>
    </location>
</feature>
<evidence type="ECO:0000256" key="2">
    <source>
        <dbReference type="SAM" id="MobiDB-lite"/>
    </source>
</evidence>
<comment type="caution">
    <text evidence="4">The sequence shown here is derived from an EMBL/GenBank/DDBJ whole genome shotgun (WGS) entry which is preliminary data.</text>
</comment>
<feature type="region of interest" description="Disordered" evidence="2">
    <location>
        <begin position="437"/>
        <end position="460"/>
    </location>
</feature>
<accession>A0A5J4ULL1</accession>
<feature type="coiled-coil region" evidence="1">
    <location>
        <begin position="510"/>
        <end position="545"/>
    </location>
</feature>
<organism evidence="4 5">
    <name type="scientific">Streblomastix strix</name>
    <dbReference type="NCBI Taxonomy" id="222440"/>
    <lineage>
        <taxon>Eukaryota</taxon>
        <taxon>Metamonada</taxon>
        <taxon>Preaxostyla</taxon>
        <taxon>Oxymonadida</taxon>
        <taxon>Streblomastigidae</taxon>
        <taxon>Streblomastix</taxon>
    </lineage>
</organism>